<dbReference type="Proteomes" id="UP000800235">
    <property type="component" value="Unassembled WGS sequence"/>
</dbReference>
<keyword evidence="5 6" id="KW-0503">Monooxygenase</keyword>
<dbReference type="InterPro" id="IPR051820">
    <property type="entry name" value="FAD-binding_MO"/>
</dbReference>
<evidence type="ECO:0000313" key="6">
    <source>
        <dbReference type="EMBL" id="KAF2430049.1"/>
    </source>
</evidence>
<dbReference type="AlphaFoldDB" id="A0A9P4NRM5"/>
<proteinExistence type="predicted"/>
<dbReference type="GO" id="GO:0050660">
    <property type="term" value="F:flavin adenine dinucleotide binding"/>
    <property type="evidence" value="ECO:0007669"/>
    <property type="project" value="InterPro"/>
</dbReference>
<evidence type="ECO:0000313" key="7">
    <source>
        <dbReference type="Proteomes" id="UP000800235"/>
    </source>
</evidence>
<comment type="caution">
    <text evidence="6">The sequence shown here is derived from an EMBL/GenBank/DDBJ whole genome shotgun (WGS) entry which is preliminary data.</text>
</comment>
<keyword evidence="3" id="KW-0274">FAD</keyword>
<keyword evidence="7" id="KW-1185">Reference proteome</keyword>
<name>A0A9P4NRM5_9PEZI</name>
<dbReference type="GO" id="GO:0004499">
    <property type="term" value="F:N,N-dimethylaniline monooxygenase activity"/>
    <property type="evidence" value="ECO:0007669"/>
    <property type="project" value="InterPro"/>
</dbReference>
<evidence type="ECO:0000256" key="4">
    <source>
        <dbReference type="ARBA" id="ARBA00023002"/>
    </source>
</evidence>
<dbReference type="OrthoDB" id="66881at2759"/>
<dbReference type="PANTHER" id="PTHR43872:SF1">
    <property type="entry name" value="MONOOXYGENASE, PUTATIVE (AFU_ORTHOLOGUE AFUA_8G02570)-RELATED"/>
    <property type="match status" value="1"/>
</dbReference>
<gene>
    <name evidence="6" type="ORF">EJ08DRAFT_650042</name>
</gene>
<protein>
    <submittedName>
        <fullName evidence="6">Monooxygenase flavin-binding family protein-like protein</fullName>
    </submittedName>
</protein>
<dbReference type="InterPro" id="IPR020946">
    <property type="entry name" value="Flavin_mOase-like"/>
</dbReference>
<sequence>MNGHVSAVQDYDVIIIGAGISGLNTAYRIQTQAPPGTTYCILEARSQLGGTWDFFKYPGLRSDSDLQTFGFEWRPWGNLVSEGHAAIVDGGSIVKYLRTCAEETGIDKKIHFEHKVVAADWSSKQLKWTLDVDVNGQQKKFRGGFMVLGTGYYDYDTPLPAVIPGIERFKGQVVHPQFWPQDLDYTNKKMIIIGSGATAITMLPVIAKKASHVTMVQRSPTYIMALPSKDPLGNLIHKILPPSWAFTLNRLKYMMMGYFFFYFCRTFPNAGKKLIAAQTKKQLPPHVPLDPHFVPKYNPWEQRLCICPDGDFYTAIRKGKADVVTGNIKTVTEKGILMESGETLTTDIICTATGLKVHLAGGTKLSVDGIPLIIPEKFMWKGVMLQDLPNAAFVIGYTNASWTLGADATAHMITRLLNYMAKNGFKAAVPRVEEGEEMESTPMLNLNSTYLQRASGMMPKSGNKGQWRPRTNYFSDMSAARWGDITSGLEFLGKGTEEKQENGRVNGKI</sequence>
<evidence type="ECO:0000256" key="5">
    <source>
        <dbReference type="ARBA" id="ARBA00023033"/>
    </source>
</evidence>
<dbReference type="SUPFAM" id="SSF51905">
    <property type="entry name" value="FAD/NAD(P)-binding domain"/>
    <property type="match status" value="1"/>
</dbReference>
<dbReference type="PANTHER" id="PTHR43872">
    <property type="entry name" value="MONOOXYGENASE, PUTATIVE (AFU_ORTHOLOGUE AFUA_8G02570)-RELATED"/>
    <property type="match status" value="1"/>
</dbReference>
<keyword evidence="2" id="KW-0285">Flavoprotein</keyword>
<dbReference type="InterPro" id="IPR036188">
    <property type="entry name" value="FAD/NAD-bd_sf"/>
</dbReference>
<keyword evidence="4" id="KW-0560">Oxidoreductase</keyword>
<evidence type="ECO:0000256" key="1">
    <source>
        <dbReference type="ARBA" id="ARBA00001974"/>
    </source>
</evidence>
<reference evidence="6" key="1">
    <citation type="journal article" date="2020" name="Stud. Mycol.">
        <title>101 Dothideomycetes genomes: a test case for predicting lifestyles and emergence of pathogens.</title>
        <authorList>
            <person name="Haridas S."/>
            <person name="Albert R."/>
            <person name="Binder M."/>
            <person name="Bloem J."/>
            <person name="Labutti K."/>
            <person name="Salamov A."/>
            <person name="Andreopoulos B."/>
            <person name="Baker S."/>
            <person name="Barry K."/>
            <person name="Bills G."/>
            <person name="Bluhm B."/>
            <person name="Cannon C."/>
            <person name="Castanera R."/>
            <person name="Culley D."/>
            <person name="Daum C."/>
            <person name="Ezra D."/>
            <person name="Gonzalez J."/>
            <person name="Henrissat B."/>
            <person name="Kuo A."/>
            <person name="Liang C."/>
            <person name="Lipzen A."/>
            <person name="Lutzoni F."/>
            <person name="Magnuson J."/>
            <person name="Mondo S."/>
            <person name="Nolan M."/>
            <person name="Ohm R."/>
            <person name="Pangilinan J."/>
            <person name="Park H.-J."/>
            <person name="Ramirez L."/>
            <person name="Alfaro M."/>
            <person name="Sun H."/>
            <person name="Tritt A."/>
            <person name="Yoshinaga Y."/>
            <person name="Zwiers L.-H."/>
            <person name="Turgeon B."/>
            <person name="Goodwin S."/>
            <person name="Spatafora J."/>
            <person name="Crous P."/>
            <person name="Grigoriev I."/>
        </authorList>
    </citation>
    <scope>NUCLEOTIDE SEQUENCE</scope>
    <source>
        <strain evidence="6">CBS 130266</strain>
    </source>
</reference>
<dbReference type="EMBL" id="MU007042">
    <property type="protein sequence ID" value="KAF2430049.1"/>
    <property type="molecule type" value="Genomic_DNA"/>
</dbReference>
<evidence type="ECO:0000256" key="2">
    <source>
        <dbReference type="ARBA" id="ARBA00022630"/>
    </source>
</evidence>
<dbReference type="PRINTS" id="PR00411">
    <property type="entry name" value="PNDRDTASEI"/>
</dbReference>
<dbReference type="GO" id="GO:0050661">
    <property type="term" value="F:NADP binding"/>
    <property type="evidence" value="ECO:0007669"/>
    <property type="project" value="InterPro"/>
</dbReference>
<organism evidence="6 7">
    <name type="scientific">Tothia fuscella</name>
    <dbReference type="NCBI Taxonomy" id="1048955"/>
    <lineage>
        <taxon>Eukaryota</taxon>
        <taxon>Fungi</taxon>
        <taxon>Dikarya</taxon>
        <taxon>Ascomycota</taxon>
        <taxon>Pezizomycotina</taxon>
        <taxon>Dothideomycetes</taxon>
        <taxon>Pleosporomycetidae</taxon>
        <taxon>Venturiales</taxon>
        <taxon>Cylindrosympodiaceae</taxon>
        <taxon>Tothia</taxon>
    </lineage>
</organism>
<dbReference type="Gene3D" id="3.50.50.60">
    <property type="entry name" value="FAD/NAD(P)-binding domain"/>
    <property type="match status" value="3"/>
</dbReference>
<accession>A0A9P4NRM5</accession>
<evidence type="ECO:0000256" key="3">
    <source>
        <dbReference type="ARBA" id="ARBA00022827"/>
    </source>
</evidence>
<comment type="cofactor">
    <cofactor evidence="1">
        <name>FAD</name>
        <dbReference type="ChEBI" id="CHEBI:57692"/>
    </cofactor>
</comment>
<dbReference type="Pfam" id="PF00743">
    <property type="entry name" value="FMO-like"/>
    <property type="match status" value="1"/>
</dbReference>